<reference evidence="2 3" key="1">
    <citation type="submission" date="2020-01" db="EMBL/GenBank/DDBJ databases">
        <title>Complete genome sequence of a human oral phylogroup 1 Treponema sp. strain ATCC 700766, originally isolated from periodontitis dental plaque.</title>
        <authorList>
            <person name="Chan Y."/>
            <person name="Huo Y.-B."/>
            <person name="Yu X.-L."/>
            <person name="Zeng H."/>
            <person name="Leung W.-K."/>
            <person name="Watt R.M."/>
        </authorList>
    </citation>
    <scope>NUCLEOTIDE SEQUENCE [LARGE SCALE GENOMIC DNA]</scope>
    <source>
        <strain evidence="2 3">OMZ 804</strain>
    </source>
</reference>
<dbReference type="RefSeq" id="WP_162663825.1">
    <property type="nucleotide sequence ID" value="NZ_CP048020.1"/>
</dbReference>
<sequence length="152" mass="16803">MKRTVCITVAVLITIAASFGQAAEKIDTILETEKTTFGQAAYLIQTALNDGSDKLDFETAFDRFKSGNKNVIRDSVTAGDVIPVKTYAFLLMKSFNIKGGLMYRIYPCPRYAYRDLKYLAVIQDNNDPDAPMTGSTMLQILGRIDTVQGGEQ</sequence>
<gene>
    <name evidence="2" type="ORF">GWP43_08715</name>
</gene>
<evidence type="ECO:0000313" key="2">
    <source>
        <dbReference type="EMBL" id="QHX43507.1"/>
    </source>
</evidence>
<accession>A0A6P1Y157</accession>
<evidence type="ECO:0000313" key="3">
    <source>
        <dbReference type="Proteomes" id="UP000464374"/>
    </source>
</evidence>
<organism evidence="2 3">
    <name type="scientific">Treponema vincentii</name>
    <dbReference type="NCBI Taxonomy" id="69710"/>
    <lineage>
        <taxon>Bacteria</taxon>
        <taxon>Pseudomonadati</taxon>
        <taxon>Spirochaetota</taxon>
        <taxon>Spirochaetia</taxon>
        <taxon>Spirochaetales</taxon>
        <taxon>Treponemataceae</taxon>
        <taxon>Treponema</taxon>
    </lineage>
</organism>
<protein>
    <submittedName>
        <fullName evidence="2">Uncharacterized protein</fullName>
    </submittedName>
</protein>
<dbReference type="AlphaFoldDB" id="A0A6P1Y157"/>
<evidence type="ECO:0000256" key="1">
    <source>
        <dbReference type="SAM" id="SignalP"/>
    </source>
</evidence>
<proteinExistence type="predicted"/>
<feature type="chain" id="PRO_5026996064" evidence="1">
    <location>
        <begin position="23"/>
        <end position="152"/>
    </location>
</feature>
<feature type="signal peptide" evidence="1">
    <location>
        <begin position="1"/>
        <end position="22"/>
    </location>
</feature>
<dbReference type="EMBL" id="CP048020">
    <property type="protein sequence ID" value="QHX43507.1"/>
    <property type="molecule type" value="Genomic_DNA"/>
</dbReference>
<dbReference type="Proteomes" id="UP000464374">
    <property type="component" value="Chromosome"/>
</dbReference>
<name>A0A6P1Y157_9SPIR</name>
<dbReference type="KEGG" id="trz:GWP43_08715"/>
<keyword evidence="1" id="KW-0732">Signal</keyword>